<dbReference type="Proteomes" id="UP000294530">
    <property type="component" value="Unassembled WGS sequence"/>
</dbReference>
<evidence type="ECO:0000313" key="3">
    <source>
        <dbReference type="Proteomes" id="UP000294530"/>
    </source>
</evidence>
<feature type="compositionally biased region" description="Polar residues" evidence="1">
    <location>
        <begin position="135"/>
        <end position="158"/>
    </location>
</feature>
<dbReference type="GeneID" id="94344894"/>
<comment type="caution">
    <text evidence="2">The sequence shown here is derived from an EMBL/GenBank/DDBJ whole genome shotgun (WGS) entry which is preliminary data.</text>
</comment>
<feature type="region of interest" description="Disordered" evidence="1">
    <location>
        <begin position="79"/>
        <end position="121"/>
    </location>
</feature>
<feature type="compositionally biased region" description="Low complexity" evidence="1">
    <location>
        <begin position="159"/>
        <end position="215"/>
    </location>
</feature>
<sequence length="504" mass="54690">MSEARKALESASRRGLQALAKQLELCKGNAKSDVIVSHAIKFLDSHPQDGEQLLLNVLSSNGSVTPVTSPIPKGKIAVRESADADATSKVDTVVKKRKSDQMQPDKEPITSKDSIETKIPKKEILTHETIIQKDQTTVAETTTPMRIAENNESSIKALSTTKTSKSSPPTKPKTSPLNKSKPSPATKPKTSPLNKSKPSLATTASPPTKTKTPPSNKMLLQTTTKASSPTKKKGSFATKTNSSPLSKTPPSSQTPSATKTKPSTKVSPSTEVSPQSKVSPVTKKSRSTSSLSTSEKPSPDKAMPISNTTPASIEIKKTNATAKNKVVTSKKSALAEALKSSNAVEALVNANPDITFKGEMRVRCLITGHEMKADVGIINEYIRGKRYQKARNLKLSFAKYAPMFVDHPDESKPDMLWCNVTELAIIRDENCVKSHISGPKYQKQLPIWESEEAAKKKAAEEEALRREARINAAKKRRLEAAKNYSLDSAAHGRQAKRPKQMEVP</sequence>
<proteinExistence type="predicted"/>
<dbReference type="PANTHER" id="PTHR34348:SF1">
    <property type="entry name" value="SURFEIT LOCUS PROTEIN 2"/>
    <property type="match status" value="1"/>
</dbReference>
<dbReference type="KEGG" id="blac:94344894"/>
<dbReference type="InterPro" id="IPR008833">
    <property type="entry name" value="Surf2"/>
</dbReference>
<protein>
    <submittedName>
        <fullName evidence="2">Uncharacterized protein</fullName>
    </submittedName>
</protein>
<gene>
    <name evidence="2" type="ORF">CCR75_001118</name>
</gene>
<evidence type="ECO:0000256" key="1">
    <source>
        <dbReference type="SAM" id="MobiDB-lite"/>
    </source>
</evidence>
<feature type="compositionally biased region" description="Low complexity" evidence="1">
    <location>
        <begin position="238"/>
        <end position="270"/>
    </location>
</feature>
<feature type="region of interest" description="Disordered" evidence="1">
    <location>
        <begin position="135"/>
        <end position="314"/>
    </location>
</feature>
<keyword evidence="3" id="KW-1185">Reference proteome</keyword>
<reference evidence="2 3" key="1">
    <citation type="journal article" date="2021" name="Genome Biol.">
        <title>AFLAP: assembly-free linkage analysis pipeline using k-mers from genome sequencing data.</title>
        <authorList>
            <person name="Fletcher K."/>
            <person name="Zhang L."/>
            <person name="Gil J."/>
            <person name="Han R."/>
            <person name="Cavanaugh K."/>
            <person name="Michelmore R."/>
        </authorList>
    </citation>
    <scope>NUCLEOTIDE SEQUENCE [LARGE SCALE GENOMIC DNA]</scope>
    <source>
        <strain evidence="2 3">SF5</strain>
    </source>
</reference>
<dbReference type="RefSeq" id="XP_067815459.1">
    <property type="nucleotide sequence ID" value="XM_067959223.1"/>
</dbReference>
<feature type="region of interest" description="Disordered" evidence="1">
    <location>
        <begin position="481"/>
        <end position="504"/>
    </location>
</feature>
<dbReference type="EMBL" id="SHOA02000008">
    <property type="protein sequence ID" value="TDH65960.1"/>
    <property type="molecule type" value="Genomic_DNA"/>
</dbReference>
<feature type="compositionally biased region" description="Low complexity" evidence="1">
    <location>
        <begin position="287"/>
        <end position="296"/>
    </location>
</feature>
<dbReference type="AlphaFoldDB" id="A0A976FFW5"/>
<evidence type="ECO:0000313" key="2">
    <source>
        <dbReference type="EMBL" id="TDH65960.1"/>
    </source>
</evidence>
<dbReference type="OrthoDB" id="127285at2759"/>
<name>A0A976FFW5_BRELC</name>
<accession>A0A976FFW5</accession>
<organism evidence="2 3">
    <name type="scientific">Bremia lactucae</name>
    <name type="common">Lettuce downy mildew</name>
    <dbReference type="NCBI Taxonomy" id="4779"/>
    <lineage>
        <taxon>Eukaryota</taxon>
        <taxon>Sar</taxon>
        <taxon>Stramenopiles</taxon>
        <taxon>Oomycota</taxon>
        <taxon>Peronosporomycetes</taxon>
        <taxon>Peronosporales</taxon>
        <taxon>Peronosporaceae</taxon>
        <taxon>Bremia</taxon>
    </lineage>
</organism>
<dbReference type="Pfam" id="PF05477">
    <property type="entry name" value="SURF2"/>
    <property type="match status" value="1"/>
</dbReference>
<dbReference type="PANTHER" id="PTHR34348">
    <property type="entry name" value="SURFEIT LOCUS PROTEIN 2"/>
    <property type="match status" value="1"/>
</dbReference>